<dbReference type="InterPro" id="IPR025961">
    <property type="entry name" value="Metal_resist"/>
</dbReference>
<keyword evidence="2" id="KW-1185">Reference proteome</keyword>
<comment type="caution">
    <text evidence="1">The sequence shown here is derived from an EMBL/GenBank/DDBJ whole genome shotgun (WGS) entry which is preliminary data.</text>
</comment>
<protein>
    <submittedName>
        <fullName evidence="1">Periplasmic heavy metal sensor</fullName>
    </submittedName>
</protein>
<accession>A0ABS3F383</accession>
<dbReference type="Pfam" id="PF13801">
    <property type="entry name" value="Metal_resist"/>
    <property type="match status" value="1"/>
</dbReference>
<reference evidence="1 2" key="1">
    <citation type="submission" date="2021-03" db="EMBL/GenBank/DDBJ databases">
        <title>Sneathiella sp. CAU 1612 isolated from Kang Won-do.</title>
        <authorList>
            <person name="Kim W."/>
        </authorList>
    </citation>
    <scope>NUCLEOTIDE SEQUENCE [LARGE SCALE GENOMIC DNA]</scope>
    <source>
        <strain evidence="1 2">CAU 1612</strain>
    </source>
</reference>
<dbReference type="Gene3D" id="1.20.120.1490">
    <property type="match status" value="1"/>
</dbReference>
<name>A0ABS3F383_9PROT</name>
<dbReference type="EMBL" id="JAFLNC010000001">
    <property type="protein sequence ID" value="MBO0332970.1"/>
    <property type="molecule type" value="Genomic_DNA"/>
</dbReference>
<gene>
    <name evidence="1" type="ORF">J0X12_05060</name>
</gene>
<evidence type="ECO:0000313" key="2">
    <source>
        <dbReference type="Proteomes" id="UP000664761"/>
    </source>
</evidence>
<evidence type="ECO:0000313" key="1">
    <source>
        <dbReference type="EMBL" id="MBO0332970.1"/>
    </source>
</evidence>
<proteinExistence type="predicted"/>
<sequence>MKISRQKLLSAALILSVAVNILIGGFVITQWIDHGPGKRHGGKFHFDRHAAVSVLDESQREELEEFWKERRRNIRPYFKEFRDYRQNLAKLFSAEELDLVAINQTYSDMIAKQLQIESYMQAAMLELVKKLPGDKRAAFFEKGFQSPMKGRKYKKSEED</sequence>
<dbReference type="Proteomes" id="UP000664761">
    <property type="component" value="Unassembled WGS sequence"/>
</dbReference>
<organism evidence="1 2">
    <name type="scientific">Sneathiella sedimenti</name>
    <dbReference type="NCBI Taxonomy" id="2816034"/>
    <lineage>
        <taxon>Bacteria</taxon>
        <taxon>Pseudomonadati</taxon>
        <taxon>Pseudomonadota</taxon>
        <taxon>Alphaproteobacteria</taxon>
        <taxon>Sneathiellales</taxon>
        <taxon>Sneathiellaceae</taxon>
        <taxon>Sneathiella</taxon>
    </lineage>
</organism>
<dbReference type="RefSeq" id="WP_207042887.1">
    <property type="nucleotide sequence ID" value="NZ_JAFLNC010000001.1"/>
</dbReference>